<dbReference type="GO" id="GO:0006355">
    <property type="term" value="P:regulation of DNA-templated transcription"/>
    <property type="evidence" value="ECO:0007669"/>
    <property type="project" value="InterPro"/>
</dbReference>
<evidence type="ECO:0000313" key="1">
    <source>
        <dbReference type="EMBL" id="MBD2295907.1"/>
    </source>
</evidence>
<keyword evidence="2" id="KW-1185">Reference proteome</keyword>
<reference evidence="2" key="1">
    <citation type="journal article" date="2020" name="ISME J.">
        <title>Comparative genomics reveals insights into cyanobacterial evolution and habitat adaptation.</title>
        <authorList>
            <person name="Chen M.Y."/>
            <person name="Teng W.K."/>
            <person name="Zhao L."/>
            <person name="Hu C.X."/>
            <person name="Zhou Y.K."/>
            <person name="Han B.P."/>
            <person name="Song L.R."/>
            <person name="Shu W.S."/>
        </authorList>
    </citation>
    <scope>NUCLEOTIDE SEQUENCE [LARGE SCALE GENOMIC DNA]</scope>
    <source>
        <strain evidence="2">FACHB-251</strain>
    </source>
</reference>
<dbReference type="SUPFAM" id="SSF47598">
    <property type="entry name" value="Ribbon-helix-helix"/>
    <property type="match status" value="1"/>
</dbReference>
<accession>A0A926WKT0</accession>
<dbReference type="AlphaFoldDB" id="A0A926WKT0"/>
<sequence length="95" mass="10592">MTNINITLPESLQGFIEQQIAEGGYNSASEYLQHLIIQEARRKSKGSLERLLISEEEIESTLDELADDFAACVGANAPILSDYAVSRESIFEDHF</sequence>
<protein>
    <submittedName>
        <fullName evidence="1">Type II toxin-antitoxin system ParD family antitoxin</fullName>
    </submittedName>
</protein>
<dbReference type="InterPro" id="IPR010985">
    <property type="entry name" value="Ribbon_hlx_hlx"/>
</dbReference>
<organism evidence="1 2">
    <name type="scientific">Anabaena sphaerica FACHB-251</name>
    <dbReference type="NCBI Taxonomy" id="2692883"/>
    <lineage>
        <taxon>Bacteria</taxon>
        <taxon>Bacillati</taxon>
        <taxon>Cyanobacteriota</taxon>
        <taxon>Cyanophyceae</taxon>
        <taxon>Nostocales</taxon>
        <taxon>Nostocaceae</taxon>
        <taxon>Anabaena</taxon>
    </lineage>
</organism>
<gene>
    <name evidence="1" type="ORF">H6G06_21125</name>
</gene>
<dbReference type="EMBL" id="JACJQU010000017">
    <property type="protein sequence ID" value="MBD2295907.1"/>
    <property type="molecule type" value="Genomic_DNA"/>
</dbReference>
<dbReference type="InterPro" id="IPR022789">
    <property type="entry name" value="ParD"/>
</dbReference>
<name>A0A926WKT0_9NOST</name>
<evidence type="ECO:0000313" key="2">
    <source>
        <dbReference type="Proteomes" id="UP000662185"/>
    </source>
</evidence>
<dbReference type="Proteomes" id="UP000662185">
    <property type="component" value="Unassembled WGS sequence"/>
</dbReference>
<dbReference type="Pfam" id="PF03693">
    <property type="entry name" value="ParD_antitoxin"/>
    <property type="match status" value="1"/>
</dbReference>
<dbReference type="CDD" id="cd22231">
    <property type="entry name" value="RHH_NikR_HicB-like"/>
    <property type="match status" value="1"/>
</dbReference>
<comment type="caution">
    <text evidence="1">The sequence shown here is derived from an EMBL/GenBank/DDBJ whole genome shotgun (WGS) entry which is preliminary data.</text>
</comment>
<dbReference type="RefSeq" id="WP_190563726.1">
    <property type="nucleotide sequence ID" value="NZ_JACJQU010000017.1"/>
</dbReference>
<proteinExistence type="predicted"/>